<comment type="similarity">
    <text evidence="1">Belongs to the 'GDXG' lipolytic enzyme family.</text>
</comment>
<proteinExistence type="inferred from homology"/>
<dbReference type="PANTHER" id="PTHR48081:SF26">
    <property type="entry name" value="ALPHA_BETA HYDROLASE FOLD-3 DOMAIN-CONTAINING PROTEIN"/>
    <property type="match status" value="1"/>
</dbReference>
<dbReference type="InterPro" id="IPR050300">
    <property type="entry name" value="GDXG_lipolytic_enzyme"/>
</dbReference>
<gene>
    <name evidence="4" type="ORF">BCR43DRAFT_546982</name>
</gene>
<dbReference type="PANTHER" id="PTHR48081">
    <property type="entry name" value="AB HYDROLASE SUPERFAMILY PROTEIN C4A8.06C"/>
    <property type="match status" value="1"/>
</dbReference>
<dbReference type="AlphaFoldDB" id="A0A1X2HIB9"/>
<dbReference type="Gene3D" id="3.40.50.1820">
    <property type="entry name" value="alpha/beta hydrolase"/>
    <property type="match status" value="1"/>
</dbReference>
<protein>
    <submittedName>
        <fullName evidence="4">Alpha/beta hydrolase fold-domain-containing protein</fullName>
    </submittedName>
</protein>
<evidence type="ECO:0000256" key="1">
    <source>
        <dbReference type="ARBA" id="ARBA00010515"/>
    </source>
</evidence>
<dbReference type="InParanoid" id="A0A1X2HIB9"/>
<dbReference type="EMBL" id="MCGN01000004">
    <property type="protein sequence ID" value="ORY98196.1"/>
    <property type="molecule type" value="Genomic_DNA"/>
</dbReference>
<reference evidence="4 5" key="1">
    <citation type="submission" date="2016-07" db="EMBL/GenBank/DDBJ databases">
        <title>Pervasive Adenine N6-methylation of Active Genes in Fungi.</title>
        <authorList>
            <consortium name="DOE Joint Genome Institute"/>
            <person name="Mondo S.J."/>
            <person name="Dannebaum R.O."/>
            <person name="Kuo R.C."/>
            <person name="Labutti K."/>
            <person name="Haridas S."/>
            <person name="Kuo A."/>
            <person name="Salamov A."/>
            <person name="Ahrendt S.R."/>
            <person name="Lipzen A."/>
            <person name="Sullivan W."/>
            <person name="Andreopoulos W.B."/>
            <person name="Clum A."/>
            <person name="Lindquist E."/>
            <person name="Daum C."/>
            <person name="Ramamoorthy G.K."/>
            <person name="Gryganskyi A."/>
            <person name="Culley D."/>
            <person name="Magnuson J.K."/>
            <person name="James T.Y."/>
            <person name="O'Malley M.A."/>
            <person name="Stajich J.E."/>
            <person name="Spatafora J.W."/>
            <person name="Visel A."/>
            <person name="Grigoriev I.V."/>
        </authorList>
    </citation>
    <scope>NUCLEOTIDE SEQUENCE [LARGE SCALE GENOMIC DNA]</scope>
    <source>
        <strain evidence="4 5">NRRL 2496</strain>
    </source>
</reference>
<feature type="domain" description="Alpha/beta hydrolase fold-3" evidence="3">
    <location>
        <begin position="91"/>
        <end position="305"/>
    </location>
</feature>
<name>A0A1X2HIB9_SYNRA</name>
<sequence>MAFLQAFRDQSLTNSLEFWRTVLIAPTYLTPLTAKTEDGSFRVRPRGLSGILRECDEAEDGHRWLDAEWMSAGTSATSALVLRSRSPEKVVLYLHGGAYCAMSAQTHRTLTHKISKATGRRIFALNYRLAPETRFPGGLYDAVQAFLYLIDADHGYSLEPKNILIMGDSAGGGLGLALLLYLRDHGLPQPEGGVFLSPWVDLSFSFPSWEQASLYDYLPNNPSTLEKMNPAFLYLGPEQPVDMVQHPYVSPLFAENFENLPPLLIQSGGCESLRDEIEDLTCRIGATKTTLVTHEIYEDMVHVFQAFPFSKSSDAIESIGWWARFGMPMIAQWQARGQLPSFAPQDPFQNQVPTGHISPRALGRRFHSIPS</sequence>
<dbReference type="InterPro" id="IPR013094">
    <property type="entry name" value="AB_hydrolase_3"/>
</dbReference>
<dbReference type="OrthoDB" id="408631at2759"/>
<dbReference type="InterPro" id="IPR002168">
    <property type="entry name" value="Lipase_GDXG_HIS_AS"/>
</dbReference>
<evidence type="ECO:0000313" key="4">
    <source>
        <dbReference type="EMBL" id="ORY98196.1"/>
    </source>
</evidence>
<comment type="caution">
    <text evidence="4">The sequence shown here is derived from an EMBL/GenBank/DDBJ whole genome shotgun (WGS) entry which is preliminary data.</text>
</comment>
<dbReference type="SUPFAM" id="SSF53474">
    <property type="entry name" value="alpha/beta-Hydrolases"/>
    <property type="match status" value="1"/>
</dbReference>
<dbReference type="PROSITE" id="PS01173">
    <property type="entry name" value="LIPASE_GDXG_HIS"/>
    <property type="match status" value="1"/>
</dbReference>
<dbReference type="STRING" id="13706.A0A1X2HIB9"/>
<dbReference type="OMA" id="GRCELQI"/>
<dbReference type="GO" id="GO:0016787">
    <property type="term" value="F:hydrolase activity"/>
    <property type="evidence" value="ECO:0007669"/>
    <property type="project" value="UniProtKB-KW"/>
</dbReference>
<dbReference type="InterPro" id="IPR029058">
    <property type="entry name" value="AB_hydrolase_fold"/>
</dbReference>
<evidence type="ECO:0000256" key="2">
    <source>
        <dbReference type="ARBA" id="ARBA00022801"/>
    </source>
</evidence>
<evidence type="ECO:0000259" key="3">
    <source>
        <dbReference type="Pfam" id="PF07859"/>
    </source>
</evidence>
<accession>A0A1X2HIB9</accession>
<keyword evidence="2 4" id="KW-0378">Hydrolase</keyword>
<organism evidence="4 5">
    <name type="scientific">Syncephalastrum racemosum</name>
    <name type="common">Filamentous fungus</name>
    <dbReference type="NCBI Taxonomy" id="13706"/>
    <lineage>
        <taxon>Eukaryota</taxon>
        <taxon>Fungi</taxon>
        <taxon>Fungi incertae sedis</taxon>
        <taxon>Mucoromycota</taxon>
        <taxon>Mucoromycotina</taxon>
        <taxon>Mucoromycetes</taxon>
        <taxon>Mucorales</taxon>
        <taxon>Syncephalastraceae</taxon>
        <taxon>Syncephalastrum</taxon>
    </lineage>
</organism>
<dbReference type="Pfam" id="PF07859">
    <property type="entry name" value="Abhydrolase_3"/>
    <property type="match status" value="1"/>
</dbReference>
<evidence type="ECO:0000313" key="5">
    <source>
        <dbReference type="Proteomes" id="UP000242180"/>
    </source>
</evidence>
<keyword evidence="5" id="KW-1185">Reference proteome</keyword>
<dbReference type="Proteomes" id="UP000242180">
    <property type="component" value="Unassembled WGS sequence"/>
</dbReference>